<proteinExistence type="predicted"/>
<reference evidence="1" key="1">
    <citation type="journal article" date="2021" name="Proc. Natl. Acad. Sci. U.S.A.">
        <title>A Catalog of Tens of Thousands of Viruses from Human Metagenomes Reveals Hidden Associations with Chronic Diseases.</title>
        <authorList>
            <person name="Tisza M.J."/>
            <person name="Buck C.B."/>
        </authorList>
    </citation>
    <scope>NUCLEOTIDE SEQUENCE</scope>
    <source>
        <strain evidence="1">CtWBz6</strain>
    </source>
</reference>
<dbReference type="EMBL" id="BK015647">
    <property type="protein sequence ID" value="DAE17854.1"/>
    <property type="molecule type" value="Genomic_DNA"/>
</dbReference>
<accession>A0A8S5QEZ6</accession>
<protein>
    <submittedName>
        <fullName evidence="1">Uncharacterized protein</fullName>
    </submittedName>
</protein>
<name>A0A8S5QEZ6_9CAUD</name>
<organism evidence="1">
    <name type="scientific">Siphoviridae sp. ctWBz6</name>
    <dbReference type="NCBI Taxonomy" id="2825536"/>
    <lineage>
        <taxon>Viruses</taxon>
        <taxon>Duplodnaviria</taxon>
        <taxon>Heunggongvirae</taxon>
        <taxon>Uroviricota</taxon>
        <taxon>Caudoviricetes</taxon>
    </lineage>
</organism>
<evidence type="ECO:0000313" key="1">
    <source>
        <dbReference type="EMBL" id="DAE17854.1"/>
    </source>
</evidence>
<sequence>MVVNTGDIELISQKLSRGSRGGFRNGWYGGCAVWCARGLLGQFFQQIVENFQFHKITSFPSSV</sequence>